<gene>
    <name evidence="2" type="ORF">N781_16140</name>
</gene>
<proteinExistence type="predicted"/>
<evidence type="ECO:0000313" key="2">
    <source>
        <dbReference type="EMBL" id="KGX86553.1"/>
    </source>
</evidence>
<evidence type="ECO:0000256" key="1">
    <source>
        <dbReference type="SAM" id="Phobius"/>
    </source>
</evidence>
<feature type="transmembrane region" description="Helical" evidence="1">
    <location>
        <begin position="107"/>
        <end position="127"/>
    </location>
</feature>
<name>A0A0A5G5X3_9BACI</name>
<dbReference type="EMBL" id="AVPE01000042">
    <property type="protein sequence ID" value="KGX86553.1"/>
    <property type="molecule type" value="Genomic_DNA"/>
</dbReference>
<feature type="transmembrane region" description="Helical" evidence="1">
    <location>
        <begin position="30"/>
        <end position="50"/>
    </location>
</feature>
<accession>A0A0A5G5X3</accession>
<sequence>MINIKAKTDEFYKYDKIRNKDNTYNKEKLWLIYLRNMHIIFFAFLAFIYINQSSWQTDGDPTGEEYLLTFVTVSEILIILFSILTKFTPKKRVRTKHTFNFRNKNEVIGFLLATLVCVLISFSYTTMMDFPSALLSLVFLFNGIFVFLSLIIHPLIIYLYEVNVFEKDQHSVLDFTFKYIAIFVSSINYYVQRELSELPFLLNKFLALIFAIIWMFHTLFFMGIFDS</sequence>
<feature type="transmembrane region" description="Helical" evidence="1">
    <location>
        <begin position="205"/>
        <end position="225"/>
    </location>
</feature>
<keyword evidence="1" id="KW-1133">Transmembrane helix</keyword>
<dbReference type="STRING" id="1385510.GCA_000425205_02689"/>
<comment type="caution">
    <text evidence="2">The sequence shown here is derived from an EMBL/GenBank/DDBJ whole genome shotgun (WGS) entry which is preliminary data.</text>
</comment>
<feature type="transmembrane region" description="Helical" evidence="1">
    <location>
        <begin position="172"/>
        <end position="190"/>
    </location>
</feature>
<dbReference type="Proteomes" id="UP000030528">
    <property type="component" value="Unassembled WGS sequence"/>
</dbReference>
<reference evidence="2 3" key="1">
    <citation type="submission" date="2013-08" db="EMBL/GenBank/DDBJ databases">
        <authorList>
            <person name="Huang J."/>
            <person name="Wang G."/>
        </authorList>
    </citation>
    <scope>NUCLEOTIDE SEQUENCE [LARGE SCALE GENOMIC DNA]</scope>
    <source>
        <strain evidence="2 3">JSM 076056</strain>
    </source>
</reference>
<dbReference type="eggNOG" id="ENOG503327X">
    <property type="taxonomic scope" value="Bacteria"/>
</dbReference>
<feature type="transmembrane region" description="Helical" evidence="1">
    <location>
        <begin position="66"/>
        <end position="87"/>
    </location>
</feature>
<organism evidence="2 3">
    <name type="scientific">Pontibacillus halophilus JSM 076056 = DSM 19796</name>
    <dbReference type="NCBI Taxonomy" id="1385510"/>
    <lineage>
        <taxon>Bacteria</taxon>
        <taxon>Bacillati</taxon>
        <taxon>Bacillota</taxon>
        <taxon>Bacilli</taxon>
        <taxon>Bacillales</taxon>
        <taxon>Bacillaceae</taxon>
        <taxon>Pontibacillus</taxon>
    </lineage>
</organism>
<evidence type="ECO:0000313" key="3">
    <source>
        <dbReference type="Proteomes" id="UP000030528"/>
    </source>
</evidence>
<feature type="transmembrane region" description="Helical" evidence="1">
    <location>
        <begin position="133"/>
        <end position="160"/>
    </location>
</feature>
<keyword evidence="1" id="KW-0812">Transmembrane</keyword>
<dbReference type="AlphaFoldDB" id="A0A0A5G5X3"/>
<keyword evidence="3" id="KW-1185">Reference proteome</keyword>
<protein>
    <submittedName>
        <fullName evidence="2">Uncharacterized protein</fullName>
    </submittedName>
</protein>
<keyword evidence="1" id="KW-0472">Membrane</keyword>